<keyword evidence="1" id="KW-0812">Transmembrane</keyword>
<dbReference type="EMBL" id="JAHCQH010000015">
    <property type="protein sequence ID" value="MBS9477094.1"/>
    <property type="molecule type" value="Genomic_DNA"/>
</dbReference>
<dbReference type="RefSeq" id="WP_213754899.1">
    <property type="nucleotide sequence ID" value="NZ_JAHCQH010000015.1"/>
</dbReference>
<dbReference type="Proteomes" id="UP001166585">
    <property type="component" value="Unassembled WGS sequence"/>
</dbReference>
<evidence type="ECO:0000259" key="2">
    <source>
        <dbReference type="Pfam" id="PF06568"/>
    </source>
</evidence>
<evidence type="ECO:0000313" key="4">
    <source>
        <dbReference type="Proteomes" id="UP001166585"/>
    </source>
</evidence>
<keyword evidence="4" id="KW-1185">Reference proteome</keyword>
<sequence length="115" mass="12584">MSYIGEVRRSAFASFGTAAASVLVGAVMGSFKFLTALARRRHLMQLGEFDDRMLKDIGLTRADLRDAASGPLWQDPTSVLVVRSVERRASRRVAARDNLSIGAAKRERDDLISCG</sequence>
<accession>A0ABS5R5Z4</accession>
<name>A0ABS5R5Z4_9HYPH</name>
<feature type="transmembrane region" description="Helical" evidence="1">
    <location>
        <begin position="12"/>
        <end position="34"/>
    </location>
</feature>
<dbReference type="Pfam" id="PF06568">
    <property type="entry name" value="YjiS-like"/>
    <property type="match status" value="1"/>
</dbReference>
<proteinExistence type="predicted"/>
<protein>
    <submittedName>
        <fullName evidence="3">DUF1127 domain-containing protein</fullName>
    </submittedName>
</protein>
<feature type="domain" description="YjiS-like" evidence="2">
    <location>
        <begin position="38"/>
        <end position="65"/>
    </location>
</feature>
<keyword evidence="1" id="KW-0472">Membrane</keyword>
<comment type="caution">
    <text evidence="3">The sequence shown here is derived from an EMBL/GenBank/DDBJ whole genome shotgun (WGS) entry which is preliminary data.</text>
</comment>
<evidence type="ECO:0000256" key="1">
    <source>
        <dbReference type="SAM" id="Phobius"/>
    </source>
</evidence>
<reference evidence="3" key="1">
    <citation type="submission" date="2021-05" db="EMBL/GenBank/DDBJ databases">
        <authorList>
            <person name="Sun Q."/>
            <person name="Inoue M."/>
        </authorList>
    </citation>
    <scope>NUCLEOTIDE SEQUENCE</scope>
    <source>
        <strain evidence="3">VKM B-3255</strain>
    </source>
</reference>
<dbReference type="InterPro" id="IPR009506">
    <property type="entry name" value="YjiS-like"/>
</dbReference>
<organism evidence="3 4">
    <name type="scientific">Ancylobacter radicis</name>
    <dbReference type="NCBI Taxonomy" id="2836179"/>
    <lineage>
        <taxon>Bacteria</taxon>
        <taxon>Pseudomonadati</taxon>
        <taxon>Pseudomonadota</taxon>
        <taxon>Alphaproteobacteria</taxon>
        <taxon>Hyphomicrobiales</taxon>
        <taxon>Xanthobacteraceae</taxon>
        <taxon>Ancylobacter</taxon>
    </lineage>
</organism>
<evidence type="ECO:0000313" key="3">
    <source>
        <dbReference type="EMBL" id="MBS9477094.1"/>
    </source>
</evidence>
<keyword evidence="1" id="KW-1133">Transmembrane helix</keyword>
<gene>
    <name evidence="3" type="ORF">KIP89_08240</name>
</gene>